<accession>A0ABS9VKD7</accession>
<keyword evidence="2" id="KW-1185">Reference proteome</keyword>
<reference evidence="1 2" key="1">
    <citation type="submission" date="2022-03" db="EMBL/GenBank/DDBJ databases">
        <authorList>
            <person name="Jo J.-H."/>
            <person name="Im W.-T."/>
        </authorList>
    </citation>
    <scope>NUCLEOTIDE SEQUENCE [LARGE SCALE GENOMIC DNA]</scope>
    <source>
        <strain evidence="1 2">SM33</strain>
    </source>
</reference>
<comment type="caution">
    <text evidence="1">The sequence shown here is derived from an EMBL/GenBank/DDBJ whole genome shotgun (WGS) entry which is preliminary data.</text>
</comment>
<evidence type="ECO:0000313" key="2">
    <source>
        <dbReference type="Proteomes" id="UP001203058"/>
    </source>
</evidence>
<dbReference type="RefSeq" id="WP_241445483.1">
    <property type="nucleotide sequence ID" value="NZ_JAKZHW010000001.1"/>
</dbReference>
<sequence>MSTLRNQSVAEKQSSYLAMLNGLTELAAELEANAVPQEAKAKLSSLLSVLRSDYKDRFRSGSVDEGVGTQSY</sequence>
<name>A0ABS9VKD7_9SPHN</name>
<protein>
    <submittedName>
        <fullName evidence="1">Uncharacterized protein</fullName>
    </submittedName>
</protein>
<organism evidence="1 2">
    <name type="scientific">Sphingomonas telluris</name>
    <dbReference type="NCBI Taxonomy" id="2907998"/>
    <lineage>
        <taxon>Bacteria</taxon>
        <taxon>Pseudomonadati</taxon>
        <taxon>Pseudomonadota</taxon>
        <taxon>Alphaproteobacteria</taxon>
        <taxon>Sphingomonadales</taxon>
        <taxon>Sphingomonadaceae</taxon>
        <taxon>Sphingomonas</taxon>
    </lineage>
</organism>
<proteinExistence type="predicted"/>
<dbReference type="EMBL" id="JAKZHW010000001">
    <property type="protein sequence ID" value="MCH8614867.1"/>
    <property type="molecule type" value="Genomic_DNA"/>
</dbReference>
<evidence type="ECO:0000313" key="1">
    <source>
        <dbReference type="EMBL" id="MCH8614867.1"/>
    </source>
</evidence>
<dbReference type="Proteomes" id="UP001203058">
    <property type="component" value="Unassembled WGS sequence"/>
</dbReference>
<gene>
    <name evidence="1" type="ORF">LZ016_01935</name>
</gene>